<dbReference type="RefSeq" id="WP_186505190.1">
    <property type="nucleotide sequence ID" value="NZ_JACNEP010000002.1"/>
</dbReference>
<dbReference type="PANTHER" id="PTHR30573">
    <property type="entry name" value="QUINOLINATE SYNTHETASE A"/>
    <property type="match status" value="1"/>
</dbReference>
<dbReference type="Gene3D" id="3.40.50.10800">
    <property type="entry name" value="NadA-like"/>
    <property type="match status" value="3"/>
</dbReference>
<dbReference type="EMBL" id="JACNEP010000002">
    <property type="protein sequence ID" value="MBC3764708.1"/>
    <property type="molecule type" value="Genomic_DNA"/>
</dbReference>
<keyword evidence="7 10" id="KW-0479">Metal-binding</keyword>
<feature type="binding site" evidence="10">
    <location>
        <position position="200"/>
    </location>
    <ligand>
        <name>[4Fe-4S] cluster</name>
        <dbReference type="ChEBI" id="CHEBI:49883"/>
    </ligand>
</feature>
<comment type="pathway">
    <text evidence="1 10">Cofactor biosynthesis; NAD(+) biosynthesis; quinolinate from iminoaspartate: step 1/1.</text>
</comment>
<dbReference type="SUPFAM" id="SSF142754">
    <property type="entry name" value="NadA-like"/>
    <property type="match status" value="1"/>
</dbReference>
<evidence type="ECO:0000256" key="5">
    <source>
        <dbReference type="ARBA" id="ARBA00022642"/>
    </source>
</evidence>
<feature type="binding site" evidence="10">
    <location>
        <begin position="139"/>
        <end position="141"/>
    </location>
    <ligand>
        <name>iminosuccinate</name>
        <dbReference type="ChEBI" id="CHEBI:77875"/>
    </ligand>
</feature>
<dbReference type="GO" id="GO:0005829">
    <property type="term" value="C:cytosol"/>
    <property type="evidence" value="ECO:0007669"/>
    <property type="project" value="TreeGrafter"/>
</dbReference>
<feature type="binding site" evidence="10">
    <location>
        <position position="47"/>
    </location>
    <ligand>
        <name>iminosuccinate</name>
        <dbReference type="ChEBI" id="CHEBI:77875"/>
    </ligand>
</feature>
<accession>A0A8J6M0F8</accession>
<dbReference type="GO" id="GO:0008987">
    <property type="term" value="F:quinolinate synthetase A activity"/>
    <property type="evidence" value="ECO:0007669"/>
    <property type="project" value="UniProtKB-UniRule"/>
</dbReference>
<dbReference type="FunFam" id="3.40.50.10800:FF:000003">
    <property type="entry name" value="Quinolinate synthase A"/>
    <property type="match status" value="1"/>
</dbReference>
<keyword evidence="12" id="KW-1185">Reference proteome</keyword>
<dbReference type="InterPro" id="IPR023513">
    <property type="entry name" value="Quinolinate_synth_A_type1"/>
</dbReference>
<keyword evidence="4 10" id="KW-0963">Cytoplasm</keyword>
<dbReference type="InterPro" id="IPR036094">
    <property type="entry name" value="NadA_sf"/>
</dbReference>
<comment type="similarity">
    <text evidence="10">Belongs to the quinolinate synthase family. Type 1 subfamily.</text>
</comment>
<feature type="binding site" evidence="10">
    <location>
        <begin position="226"/>
        <end position="228"/>
    </location>
    <ligand>
        <name>iminosuccinate</name>
        <dbReference type="ChEBI" id="CHEBI:77875"/>
    </ligand>
</feature>
<keyword evidence="6 10" id="KW-0808">Transferase</keyword>
<evidence type="ECO:0000256" key="1">
    <source>
        <dbReference type="ARBA" id="ARBA00005065"/>
    </source>
</evidence>
<comment type="caution">
    <text evidence="11">The sequence shown here is derived from an EMBL/GenBank/DDBJ whole genome shotgun (WGS) entry which is preliminary data.</text>
</comment>
<evidence type="ECO:0000313" key="11">
    <source>
        <dbReference type="EMBL" id="MBC3764708.1"/>
    </source>
</evidence>
<dbReference type="HAMAP" id="MF_00567">
    <property type="entry name" value="NadA_type1"/>
    <property type="match status" value="1"/>
</dbReference>
<evidence type="ECO:0000256" key="7">
    <source>
        <dbReference type="ARBA" id="ARBA00022723"/>
    </source>
</evidence>
<keyword evidence="8 10" id="KW-0408">Iron</keyword>
<proteinExistence type="inferred from homology"/>
<name>A0A8J6M0F8_9ALTE</name>
<comment type="catalytic activity">
    <reaction evidence="10">
        <text>iminosuccinate + dihydroxyacetone phosphate = quinolinate + phosphate + 2 H2O + H(+)</text>
        <dbReference type="Rhea" id="RHEA:25888"/>
        <dbReference type="ChEBI" id="CHEBI:15377"/>
        <dbReference type="ChEBI" id="CHEBI:15378"/>
        <dbReference type="ChEBI" id="CHEBI:29959"/>
        <dbReference type="ChEBI" id="CHEBI:43474"/>
        <dbReference type="ChEBI" id="CHEBI:57642"/>
        <dbReference type="ChEBI" id="CHEBI:77875"/>
        <dbReference type="EC" id="2.5.1.72"/>
    </reaction>
</comment>
<dbReference type="NCBIfam" id="NF006877">
    <property type="entry name" value="PRK09375.1-1"/>
    <property type="match status" value="1"/>
</dbReference>
<evidence type="ECO:0000256" key="9">
    <source>
        <dbReference type="ARBA" id="ARBA00023014"/>
    </source>
</evidence>
<dbReference type="NCBIfam" id="TIGR00550">
    <property type="entry name" value="nadA"/>
    <property type="match status" value="1"/>
</dbReference>
<sequence length="352" mass="38689">MNQAVNLDMLDYPFPPKPQPLTDAEKQAYKERIKVLLREKNAVLVAHYYTDPEIQALAEETNGCVADSLEMARFGRDHQADTLIVAGVKFMGETSKILSPNKKVLMPTLEATCSLDLGCPVDEFSEFCDAHPDHTVVVYANTSAAVKARADWVVTSSIALEIVEHLDSEGKKIIWGPDRHLGSYIQKQTGADMLMWQGACVVHDEFKAKALANLKQQYPDAAVLVHPESPQNIVEMADAVGSTSQLIAASQKMDNETFIVATDRGIFYKMQQLAPEKTFIEAPTGGNGATCRSCAHCPWMAMNGLQAIESALTDGSGHEIFVDEALRHKALIPLDRMLDFAQQLKMQVKGNA</sequence>
<feature type="binding site" evidence="10">
    <location>
        <position position="156"/>
    </location>
    <ligand>
        <name>iminosuccinate</name>
        <dbReference type="ChEBI" id="CHEBI:77875"/>
    </ligand>
</feature>
<dbReference type="NCBIfam" id="NF006878">
    <property type="entry name" value="PRK09375.1-2"/>
    <property type="match status" value="1"/>
</dbReference>
<protein>
    <recommendedName>
        <fullName evidence="2 10">Quinolinate synthase</fullName>
        <ecNumber evidence="2 10">2.5.1.72</ecNumber>
    </recommendedName>
</protein>
<dbReference type="Pfam" id="PF02445">
    <property type="entry name" value="NadA"/>
    <property type="match status" value="1"/>
</dbReference>
<keyword evidence="9 10" id="KW-0411">Iron-sulfur</keyword>
<dbReference type="EC" id="2.5.1.72" evidence="2 10"/>
<dbReference type="PANTHER" id="PTHR30573:SF0">
    <property type="entry name" value="QUINOLINATE SYNTHASE, CHLOROPLASTIC"/>
    <property type="match status" value="1"/>
</dbReference>
<feature type="binding site" evidence="10">
    <location>
        <position position="297"/>
    </location>
    <ligand>
        <name>[4Fe-4S] cluster</name>
        <dbReference type="ChEBI" id="CHEBI:49883"/>
    </ligand>
</feature>
<keyword evidence="5 10" id="KW-0662">Pyridine nucleotide biosynthesis</keyword>
<dbReference type="GO" id="GO:0046872">
    <property type="term" value="F:metal ion binding"/>
    <property type="evidence" value="ECO:0007669"/>
    <property type="project" value="UniProtKB-KW"/>
</dbReference>
<evidence type="ECO:0000256" key="4">
    <source>
        <dbReference type="ARBA" id="ARBA00022490"/>
    </source>
</evidence>
<evidence type="ECO:0000256" key="2">
    <source>
        <dbReference type="ARBA" id="ARBA00012669"/>
    </source>
</evidence>
<feature type="binding site" evidence="10">
    <location>
        <position position="243"/>
    </location>
    <ligand>
        <name>iminosuccinate</name>
        <dbReference type="ChEBI" id="CHEBI:77875"/>
    </ligand>
</feature>
<comment type="cofactor">
    <cofactor evidence="10">
        <name>[4Fe-4S] cluster</name>
        <dbReference type="ChEBI" id="CHEBI:49883"/>
    </cofactor>
    <text evidence="10">Binds 1 [4Fe-4S] cluster per subunit.</text>
</comment>
<dbReference type="InterPro" id="IPR003473">
    <property type="entry name" value="NadA"/>
</dbReference>
<dbReference type="Proteomes" id="UP000601768">
    <property type="component" value="Unassembled WGS sequence"/>
</dbReference>
<keyword evidence="3 10" id="KW-0004">4Fe-4S</keyword>
<reference evidence="11" key="2">
    <citation type="submission" date="2020-08" db="EMBL/GenBank/DDBJ databases">
        <authorList>
            <person name="Lai Q."/>
        </authorList>
    </citation>
    <scope>NUCLEOTIDE SEQUENCE</scope>
    <source>
        <strain evidence="11">S27-2</strain>
    </source>
</reference>
<comment type="function">
    <text evidence="10">Catalyzes the condensation of iminoaspartate with dihydroxyacetone phosphate to form quinolinate.</text>
</comment>
<evidence type="ECO:0000256" key="8">
    <source>
        <dbReference type="ARBA" id="ARBA00023004"/>
    </source>
</evidence>
<evidence type="ECO:0000256" key="6">
    <source>
        <dbReference type="ARBA" id="ARBA00022679"/>
    </source>
</evidence>
<feature type="binding site" evidence="10">
    <location>
        <position position="113"/>
    </location>
    <ligand>
        <name>[4Fe-4S] cluster</name>
        <dbReference type="ChEBI" id="CHEBI:49883"/>
    </ligand>
</feature>
<evidence type="ECO:0000256" key="3">
    <source>
        <dbReference type="ARBA" id="ARBA00022485"/>
    </source>
</evidence>
<evidence type="ECO:0000313" key="12">
    <source>
        <dbReference type="Proteomes" id="UP000601768"/>
    </source>
</evidence>
<reference evidence="11" key="1">
    <citation type="journal article" date="2018" name="Int. J. Syst. Evol. Microbiol.">
        <title>Neptunicella marina gen. nov., sp. nov., isolated from surface seawater.</title>
        <authorList>
            <person name="Liu X."/>
            <person name="Lai Q."/>
            <person name="Du Y."/>
            <person name="Zhang X."/>
            <person name="Liu Z."/>
            <person name="Sun F."/>
            <person name="Shao Z."/>
        </authorList>
    </citation>
    <scope>NUCLEOTIDE SEQUENCE</scope>
    <source>
        <strain evidence="11">S27-2</strain>
    </source>
</reference>
<feature type="binding site" evidence="10">
    <location>
        <position position="68"/>
    </location>
    <ligand>
        <name>iminosuccinate</name>
        <dbReference type="ChEBI" id="CHEBI:77875"/>
    </ligand>
</feature>
<dbReference type="UniPathway" id="UPA00253">
    <property type="reaction ID" value="UER00327"/>
</dbReference>
<dbReference type="GO" id="GO:0051539">
    <property type="term" value="F:4 iron, 4 sulfur cluster binding"/>
    <property type="evidence" value="ECO:0007669"/>
    <property type="project" value="UniProtKB-KW"/>
</dbReference>
<evidence type="ECO:0000256" key="10">
    <source>
        <dbReference type="HAMAP-Rule" id="MF_00567"/>
    </source>
</evidence>
<gene>
    <name evidence="10 11" type="primary">nadA</name>
    <name evidence="11" type="ORF">H8B19_02380</name>
</gene>
<dbReference type="GO" id="GO:0034628">
    <property type="term" value="P:'de novo' NAD+ biosynthetic process from L-aspartate"/>
    <property type="evidence" value="ECO:0007669"/>
    <property type="project" value="TreeGrafter"/>
</dbReference>
<comment type="subcellular location">
    <subcellularLocation>
        <location evidence="10">Cytoplasm</location>
    </subcellularLocation>
</comment>
<dbReference type="AlphaFoldDB" id="A0A8J6M0F8"/>
<organism evidence="11 12">
    <name type="scientific">Neptunicella marina</name>
    <dbReference type="NCBI Taxonomy" id="2125989"/>
    <lineage>
        <taxon>Bacteria</taxon>
        <taxon>Pseudomonadati</taxon>
        <taxon>Pseudomonadota</taxon>
        <taxon>Gammaproteobacteria</taxon>
        <taxon>Alteromonadales</taxon>
        <taxon>Alteromonadaceae</taxon>
        <taxon>Neptunicella</taxon>
    </lineage>
</organism>